<dbReference type="PROSITE" id="PS50994">
    <property type="entry name" value="INTEGRASE"/>
    <property type="match status" value="1"/>
</dbReference>
<keyword evidence="3" id="KW-1185">Reference proteome</keyword>
<dbReference type="InterPro" id="IPR012337">
    <property type="entry name" value="RNaseH-like_sf"/>
</dbReference>
<dbReference type="InterPro" id="IPR036397">
    <property type="entry name" value="RNaseH_sf"/>
</dbReference>
<dbReference type="OrthoDB" id="441971at2759"/>
<accession>A0A6G0W5X8</accession>
<name>A0A6G0W5X8_APHCR</name>
<dbReference type="InterPro" id="IPR050951">
    <property type="entry name" value="Retrovirus_Pol_polyprotein"/>
</dbReference>
<dbReference type="InterPro" id="IPR001584">
    <property type="entry name" value="Integrase_cat-core"/>
</dbReference>
<gene>
    <name evidence="2" type="ORF">FWK35_00021798</name>
</gene>
<evidence type="ECO:0000313" key="2">
    <source>
        <dbReference type="EMBL" id="KAF0721486.1"/>
    </source>
</evidence>
<organism evidence="2 3">
    <name type="scientific">Aphis craccivora</name>
    <name type="common">Cowpea aphid</name>
    <dbReference type="NCBI Taxonomy" id="307492"/>
    <lineage>
        <taxon>Eukaryota</taxon>
        <taxon>Metazoa</taxon>
        <taxon>Ecdysozoa</taxon>
        <taxon>Arthropoda</taxon>
        <taxon>Hexapoda</taxon>
        <taxon>Insecta</taxon>
        <taxon>Pterygota</taxon>
        <taxon>Neoptera</taxon>
        <taxon>Paraneoptera</taxon>
        <taxon>Hemiptera</taxon>
        <taxon>Sternorrhyncha</taxon>
        <taxon>Aphidomorpha</taxon>
        <taxon>Aphidoidea</taxon>
        <taxon>Aphididae</taxon>
        <taxon>Aphidini</taxon>
        <taxon>Aphis</taxon>
        <taxon>Aphis</taxon>
    </lineage>
</organism>
<reference evidence="2 3" key="1">
    <citation type="submission" date="2019-08" db="EMBL/GenBank/DDBJ databases">
        <title>Whole genome of Aphis craccivora.</title>
        <authorList>
            <person name="Voronova N.V."/>
            <person name="Shulinski R.S."/>
            <person name="Bandarenka Y.V."/>
            <person name="Zhorov D.G."/>
            <person name="Warner D."/>
        </authorList>
    </citation>
    <scope>NUCLEOTIDE SEQUENCE [LARGE SCALE GENOMIC DNA]</scope>
    <source>
        <strain evidence="2">180601</strain>
        <tissue evidence="2">Whole Body</tissue>
    </source>
</reference>
<dbReference type="AlphaFoldDB" id="A0A6G0W5X8"/>
<comment type="caution">
    <text evidence="2">The sequence shown here is derived from an EMBL/GenBank/DDBJ whole genome shotgun (WGS) entry which is preliminary data.</text>
</comment>
<sequence length="396" mass="45588">MSVKKATLLVWGGLRDNILNALVVIQNNIVRICLNKFTLEGSTKANYRELGVFPIKSKQIKYKKTMEASNPELSQLVKVVFSAPATQVAIVPELDLEPLKPKGTSPWFITTTNKNKNKQKTKYENIYLALLNLKTFCEDQSLNKLAMNKLGFNDKLEWAQFEFRPLVTTLSGNTYILTLQDDLTKYSMGIALPNHQANTIAEAFVTNVVCTHGIPQIILTNKGTDFLICKLLQINKINTSPFHPQTNSSLERSHRMLTEYLKALCRQKTQQLGRKMQESNENSIEIHVKDQILLRDKTQKNKLNPLWIGPYEVTDVLDRENIREEALISRIIITCFTLQMALTQTKPYRILRLTQENGMYFENQGPLRLTNSNWKLLIYVKLDSLEQEVSRKRFYM</sequence>
<proteinExistence type="predicted"/>
<dbReference type="Proteomes" id="UP000478052">
    <property type="component" value="Unassembled WGS sequence"/>
</dbReference>
<dbReference type="PANTHER" id="PTHR37984">
    <property type="entry name" value="PROTEIN CBG26694"/>
    <property type="match status" value="1"/>
</dbReference>
<dbReference type="GO" id="GO:0015074">
    <property type="term" value="P:DNA integration"/>
    <property type="evidence" value="ECO:0007669"/>
    <property type="project" value="InterPro"/>
</dbReference>
<dbReference type="GO" id="GO:0003676">
    <property type="term" value="F:nucleic acid binding"/>
    <property type="evidence" value="ECO:0007669"/>
    <property type="project" value="InterPro"/>
</dbReference>
<protein>
    <submittedName>
        <fullName evidence="2">IgE-binding protein-like</fullName>
    </submittedName>
</protein>
<feature type="domain" description="Integrase catalytic" evidence="1">
    <location>
        <begin position="140"/>
        <end position="318"/>
    </location>
</feature>
<dbReference type="Gene3D" id="3.30.420.10">
    <property type="entry name" value="Ribonuclease H-like superfamily/Ribonuclease H"/>
    <property type="match status" value="1"/>
</dbReference>
<evidence type="ECO:0000259" key="1">
    <source>
        <dbReference type="PROSITE" id="PS50994"/>
    </source>
</evidence>
<evidence type="ECO:0000313" key="3">
    <source>
        <dbReference type="Proteomes" id="UP000478052"/>
    </source>
</evidence>
<dbReference type="EMBL" id="VUJU01009175">
    <property type="protein sequence ID" value="KAF0721486.1"/>
    <property type="molecule type" value="Genomic_DNA"/>
</dbReference>
<dbReference type="PANTHER" id="PTHR37984:SF15">
    <property type="entry name" value="INTEGRASE CATALYTIC DOMAIN-CONTAINING PROTEIN"/>
    <property type="match status" value="1"/>
</dbReference>
<dbReference type="SUPFAM" id="SSF53098">
    <property type="entry name" value="Ribonuclease H-like"/>
    <property type="match status" value="1"/>
</dbReference>